<feature type="transmembrane region" description="Helical" evidence="1">
    <location>
        <begin position="7"/>
        <end position="25"/>
    </location>
</feature>
<feature type="transmembrane region" description="Helical" evidence="1">
    <location>
        <begin position="31"/>
        <end position="56"/>
    </location>
</feature>
<organism evidence="2 3">
    <name type="scientific">Tumebacillus lacus</name>
    <dbReference type="NCBI Taxonomy" id="2995335"/>
    <lineage>
        <taxon>Bacteria</taxon>
        <taxon>Bacillati</taxon>
        <taxon>Bacillota</taxon>
        <taxon>Bacilli</taxon>
        <taxon>Bacillales</taxon>
        <taxon>Alicyclobacillaceae</taxon>
        <taxon>Tumebacillus</taxon>
    </lineage>
</organism>
<evidence type="ECO:0000313" key="3">
    <source>
        <dbReference type="Proteomes" id="UP001208017"/>
    </source>
</evidence>
<protein>
    <submittedName>
        <fullName evidence="2">Uncharacterized protein</fullName>
    </submittedName>
</protein>
<gene>
    <name evidence="2" type="ORF">OS242_12270</name>
</gene>
<keyword evidence="1" id="KW-0472">Membrane</keyword>
<accession>A0ABT3X1G6</accession>
<name>A0ABT3X1G6_9BACL</name>
<evidence type="ECO:0000313" key="2">
    <source>
        <dbReference type="EMBL" id="MCX7570735.1"/>
    </source>
</evidence>
<dbReference type="EMBL" id="JAPMLT010000005">
    <property type="protein sequence ID" value="MCX7570735.1"/>
    <property type="molecule type" value="Genomic_DNA"/>
</dbReference>
<sequence>MRTVWQLITFSSILYVLFRLDYLFFRAVERFFSWPVQAVLFLCSLPVVFVVTLVLTKLISDRYFKKSY</sequence>
<dbReference type="Proteomes" id="UP001208017">
    <property type="component" value="Unassembled WGS sequence"/>
</dbReference>
<evidence type="ECO:0000256" key="1">
    <source>
        <dbReference type="SAM" id="Phobius"/>
    </source>
</evidence>
<comment type="caution">
    <text evidence="2">The sequence shown here is derived from an EMBL/GenBank/DDBJ whole genome shotgun (WGS) entry which is preliminary data.</text>
</comment>
<keyword evidence="1" id="KW-1133">Transmembrane helix</keyword>
<dbReference type="RefSeq" id="WP_267151982.1">
    <property type="nucleotide sequence ID" value="NZ_JAPMLT010000005.1"/>
</dbReference>
<reference evidence="2 3" key="1">
    <citation type="submission" date="2022-11" db="EMBL/GenBank/DDBJ databases">
        <title>Study of microbial diversity in lake waters.</title>
        <authorList>
            <person name="Zhang J."/>
        </authorList>
    </citation>
    <scope>NUCLEOTIDE SEQUENCE [LARGE SCALE GENOMIC DNA]</scope>
    <source>
        <strain evidence="2 3">DT12</strain>
    </source>
</reference>
<keyword evidence="1" id="KW-0812">Transmembrane</keyword>
<keyword evidence="3" id="KW-1185">Reference proteome</keyword>
<proteinExistence type="predicted"/>